<dbReference type="PROSITE" id="PS50202">
    <property type="entry name" value="MSP"/>
    <property type="match status" value="1"/>
</dbReference>
<proteinExistence type="predicted"/>
<feature type="non-terminal residue" evidence="2">
    <location>
        <position position="153"/>
    </location>
</feature>
<gene>
    <name evidence="2" type="ORF">BCR44DRAFT_57065</name>
</gene>
<dbReference type="EMBL" id="MCFL01000018">
    <property type="protein sequence ID" value="ORZ36213.1"/>
    <property type="molecule type" value="Genomic_DNA"/>
</dbReference>
<reference evidence="2 3" key="1">
    <citation type="submission" date="2016-07" db="EMBL/GenBank/DDBJ databases">
        <title>Pervasive Adenine N6-methylation of Active Genes in Fungi.</title>
        <authorList>
            <consortium name="DOE Joint Genome Institute"/>
            <person name="Mondo S.J."/>
            <person name="Dannebaum R.O."/>
            <person name="Kuo R.C."/>
            <person name="Labutti K."/>
            <person name="Haridas S."/>
            <person name="Kuo A."/>
            <person name="Salamov A."/>
            <person name="Ahrendt S.R."/>
            <person name="Lipzen A."/>
            <person name="Sullivan W."/>
            <person name="Andreopoulos W.B."/>
            <person name="Clum A."/>
            <person name="Lindquist E."/>
            <person name="Daum C."/>
            <person name="Ramamoorthy G.K."/>
            <person name="Gryganskyi A."/>
            <person name="Culley D."/>
            <person name="Magnuson J.K."/>
            <person name="James T.Y."/>
            <person name="O'Malley M.A."/>
            <person name="Stajich J.E."/>
            <person name="Spatafora J.W."/>
            <person name="Visel A."/>
            <person name="Grigoriev I.V."/>
        </authorList>
    </citation>
    <scope>NUCLEOTIDE SEQUENCE [LARGE SCALE GENOMIC DNA]</scope>
    <source>
        <strain evidence="2 3">PL171</strain>
    </source>
</reference>
<dbReference type="SUPFAM" id="SSF49354">
    <property type="entry name" value="PapD-like"/>
    <property type="match status" value="1"/>
</dbReference>
<protein>
    <recommendedName>
        <fullName evidence="1">MSP domain-containing protein</fullName>
    </recommendedName>
</protein>
<dbReference type="InterPro" id="IPR008962">
    <property type="entry name" value="PapD-like_sf"/>
</dbReference>
<comment type="caution">
    <text evidence="2">The sequence shown here is derived from an EMBL/GenBank/DDBJ whole genome shotgun (WGS) entry which is preliminary data.</text>
</comment>
<sequence length="153" mass="15792">MSATATIAEASAPIPIPVSISALATPSPSTSPVPFSTSFPSQPLLLSRTVLEWPAPDPAAKPGVPALLQLSLTAPGPHTAVFKFKTNAPNLYRVKPSAGTVAPGTSLVVLVQCADMTQMRVHSDNLLLQMCFDLSPPDAPAVTSQAAAAQLIR</sequence>
<dbReference type="InterPro" id="IPR013783">
    <property type="entry name" value="Ig-like_fold"/>
</dbReference>
<dbReference type="OrthoDB" id="75724at2759"/>
<dbReference type="Gene3D" id="2.60.40.10">
    <property type="entry name" value="Immunoglobulins"/>
    <property type="match status" value="1"/>
</dbReference>
<dbReference type="AlphaFoldDB" id="A0A1Y2HR99"/>
<name>A0A1Y2HR99_9FUNG</name>
<accession>A0A1Y2HR99</accession>
<organism evidence="2 3">
    <name type="scientific">Catenaria anguillulae PL171</name>
    <dbReference type="NCBI Taxonomy" id="765915"/>
    <lineage>
        <taxon>Eukaryota</taxon>
        <taxon>Fungi</taxon>
        <taxon>Fungi incertae sedis</taxon>
        <taxon>Blastocladiomycota</taxon>
        <taxon>Blastocladiomycetes</taxon>
        <taxon>Blastocladiales</taxon>
        <taxon>Catenariaceae</taxon>
        <taxon>Catenaria</taxon>
    </lineage>
</organism>
<evidence type="ECO:0000313" key="3">
    <source>
        <dbReference type="Proteomes" id="UP000193411"/>
    </source>
</evidence>
<evidence type="ECO:0000313" key="2">
    <source>
        <dbReference type="EMBL" id="ORZ36213.1"/>
    </source>
</evidence>
<dbReference type="Pfam" id="PF00635">
    <property type="entry name" value="Motile_Sperm"/>
    <property type="match status" value="1"/>
</dbReference>
<keyword evidence="3" id="KW-1185">Reference proteome</keyword>
<feature type="domain" description="MSP" evidence="1">
    <location>
        <begin position="38"/>
        <end position="153"/>
    </location>
</feature>
<evidence type="ECO:0000259" key="1">
    <source>
        <dbReference type="PROSITE" id="PS50202"/>
    </source>
</evidence>
<dbReference type="InterPro" id="IPR000535">
    <property type="entry name" value="MSP_dom"/>
</dbReference>
<dbReference type="Proteomes" id="UP000193411">
    <property type="component" value="Unassembled WGS sequence"/>
</dbReference>